<dbReference type="EMBL" id="JABKKF010000002">
    <property type="protein sequence ID" value="NPD91380.1"/>
    <property type="molecule type" value="Genomic_DNA"/>
</dbReference>
<name>A0ABX2AKT5_9BACT</name>
<gene>
    <name evidence="1" type="ORF">HPS56_03275</name>
</gene>
<dbReference type="RefSeq" id="WP_172273769.1">
    <property type="nucleotide sequence ID" value="NZ_CASGMU010000002.1"/>
</dbReference>
<organism evidence="1 2">
    <name type="scientific">Xylanibacter muris</name>
    <dbReference type="NCBI Taxonomy" id="2736290"/>
    <lineage>
        <taxon>Bacteria</taxon>
        <taxon>Pseudomonadati</taxon>
        <taxon>Bacteroidota</taxon>
        <taxon>Bacteroidia</taxon>
        <taxon>Bacteroidales</taxon>
        <taxon>Prevotellaceae</taxon>
        <taxon>Xylanibacter</taxon>
    </lineage>
</organism>
<sequence>MNNSIENIMDIDEILLIIDKARTGIVLAIKCRDSRKRDKQIKEAKLKAQELIEPFEAEIKYLCNFENNGMDDLFSWGFIEDDLDKVYNILSEIDKNNRNRQLIDQC</sequence>
<evidence type="ECO:0008006" key="3">
    <source>
        <dbReference type="Google" id="ProtNLM"/>
    </source>
</evidence>
<comment type="caution">
    <text evidence="1">The sequence shown here is derived from an EMBL/GenBank/DDBJ whole genome shotgun (WGS) entry which is preliminary data.</text>
</comment>
<reference evidence="1 2" key="1">
    <citation type="submission" date="2020-05" db="EMBL/GenBank/DDBJ databases">
        <title>Distinct polysaccharide utilization as determinants for interspecies competition between intestinal Prevotella spp.</title>
        <authorList>
            <person name="Galvez E.J.C."/>
            <person name="Iljazovic A."/>
            <person name="Strowig T."/>
        </authorList>
    </citation>
    <scope>NUCLEOTIDE SEQUENCE [LARGE SCALE GENOMIC DNA]</scope>
    <source>
        <strain evidence="1 2">PMUR</strain>
    </source>
</reference>
<accession>A0ABX2AKT5</accession>
<dbReference type="Proteomes" id="UP000714420">
    <property type="component" value="Unassembled WGS sequence"/>
</dbReference>
<protein>
    <recommendedName>
        <fullName evidence="3">DUF4288 domain-containing protein</fullName>
    </recommendedName>
</protein>
<evidence type="ECO:0000313" key="1">
    <source>
        <dbReference type="EMBL" id="NPD91380.1"/>
    </source>
</evidence>
<proteinExistence type="predicted"/>
<evidence type="ECO:0000313" key="2">
    <source>
        <dbReference type="Proteomes" id="UP000714420"/>
    </source>
</evidence>
<keyword evidence="2" id="KW-1185">Reference proteome</keyword>